<reference evidence="1" key="1">
    <citation type="journal article" date="2020" name="Fungal Divers.">
        <title>Resolving the Mortierellaceae phylogeny through synthesis of multi-gene phylogenetics and phylogenomics.</title>
        <authorList>
            <person name="Vandepol N."/>
            <person name="Liber J."/>
            <person name="Desiro A."/>
            <person name="Na H."/>
            <person name="Kennedy M."/>
            <person name="Barry K."/>
            <person name="Grigoriev I.V."/>
            <person name="Miller A.N."/>
            <person name="O'Donnell K."/>
            <person name="Stajich J.E."/>
            <person name="Bonito G."/>
        </authorList>
    </citation>
    <scope>NUCLEOTIDE SEQUENCE</scope>
    <source>
        <strain evidence="1">NRRL 2769</strain>
    </source>
</reference>
<comment type="caution">
    <text evidence="1">The sequence shown here is derived from an EMBL/GenBank/DDBJ whole genome shotgun (WGS) entry which is preliminary data.</text>
</comment>
<organism evidence="1 2">
    <name type="scientific">Entomortierella chlamydospora</name>
    <dbReference type="NCBI Taxonomy" id="101097"/>
    <lineage>
        <taxon>Eukaryota</taxon>
        <taxon>Fungi</taxon>
        <taxon>Fungi incertae sedis</taxon>
        <taxon>Mucoromycota</taxon>
        <taxon>Mortierellomycotina</taxon>
        <taxon>Mortierellomycetes</taxon>
        <taxon>Mortierellales</taxon>
        <taxon>Mortierellaceae</taxon>
        <taxon>Entomortierella</taxon>
    </lineage>
</organism>
<name>A0A9P6SXN8_9FUNG</name>
<evidence type="ECO:0000313" key="2">
    <source>
        <dbReference type="Proteomes" id="UP000703661"/>
    </source>
</evidence>
<proteinExistence type="predicted"/>
<gene>
    <name evidence="1" type="ORF">BGZ80_001583</name>
</gene>
<keyword evidence="2" id="KW-1185">Reference proteome</keyword>
<accession>A0A9P6SXN8</accession>
<protein>
    <submittedName>
        <fullName evidence="1">Uncharacterized protein</fullName>
    </submittedName>
</protein>
<evidence type="ECO:0000313" key="1">
    <source>
        <dbReference type="EMBL" id="KAG0010332.1"/>
    </source>
</evidence>
<dbReference type="OrthoDB" id="2394626at2759"/>
<dbReference type="Proteomes" id="UP000703661">
    <property type="component" value="Unassembled WGS sequence"/>
</dbReference>
<dbReference type="EMBL" id="JAAAID010001363">
    <property type="protein sequence ID" value="KAG0010332.1"/>
    <property type="molecule type" value="Genomic_DNA"/>
</dbReference>
<sequence length="297" mass="32686">MAPTVQHVQQIRLDSDVKTVLAQERSGLIVVLLQDVQDVFEGAKRLEYDGICVPFLTDENEKRIEPHQVEYHADIIYDVILGPADDDDILGPADESDWDHVTYGLDNTTHDFEGLPLSRIELVASPLLPELNKVNSFSIVCGSGSMIDDIQPKDGDGSHWVSKMRSILRRKKEDIIRIKNETNTVICIVCTQDLVSVLDNGGAGLNAGATGVDLRLDIAKALVGVKEIKSVLKLGPNETQDVMAASKFTTVSVFKVDGGTVQLLFKNALLKRGRQLTVEQRDVDYALGDHELAMINI</sequence>
<dbReference type="AlphaFoldDB" id="A0A9P6SXN8"/>